<dbReference type="OrthoDB" id="377824at2759"/>
<proteinExistence type="predicted"/>
<protein>
    <submittedName>
        <fullName evidence="3">Uncharacterized protein</fullName>
    </submittedName>
</protein>
<feature type="compositionally biased region" description="Polar residues" evidence="1">
    <location>
        <begin position="573"/>
        <end position="614"/>
    </location>
</feature>
<feature type="region of interest" description="Disordered" evidence="1">
    <location>
        <begin position="356"/>
        <end position="386"/>
    </location>
</feature>
<keyword evidence="2" id="KW-0472">Membrane</keyword>
<evidence type="ECO:0000256" key="1">
    <source>
        <dbReference type="SAM" id="MobiDB-lite"/>
    </source>
</evidence>
<keyword evidence="2" id="KW-0812">Transmembrane</keyword>
<gene>
    <name evidence="3" type="ORF">PVMG_01008</name>
</gene>
<dbReference type="EMBL" id="KQ235038">
    <property type="protein sequence ID" value="KMZ93562.1"/>
    <property type="molecule type" value="Genomic_DNA"/>
</dbReference>
<feature type="region of interest" description="Disordered" evidence="1">
    <location>
        <begin position="532"/>
        <end position="629"/>
    </location>
</feature>
<feature type="region of interest" description="Disordered" evidence="1">
    <location>
        <begin position="218"/>
        <end position="263"/>
    </location>
</feature>
<dbReference type="Proteomes" id="UP000053776">
    <property type="component" value="Unassembled WGS sequence"/>
</dbReference>
<evidence type="ECO:0000313" key="3">
    <source>
        <dbReference type="EMBL" id="KMZ93562.1"/>
    </source>
</evidence>
<organism evidence="3 4">
    <name type="scientific">Plasmodium vivax Mauritania I</name>
    <dbReference type="NCBI Taxonomy" id="1035515"/>
    <lineage>
        <taxon>Eukaryota</taxon>
        <taxon>Sar</taxon>
        <taxon>Alveolata</taxon>
        <taxon>Apicomplexa</taxon>
        <taxon>Aconoidasida</taxon>
        <taxon>Haemosporida</taxon>
        <taxon>Plasmodiidae</taxon>
        <taxon>Plasmodium</taxon>
        <taxon>Plasmodium (Plasmodium)</taxon>
    </lineage>
</organism>
<feature type="compositionally biased region" description="Basic and acidic residues" evidence="1">
    <location>
        <begin position="616"/>
        <end position="629"/>
    </location>
</feature>
<feature type="region of interest" description="Disordered" evidence="1">
    <location>
        <begin position="82"/>
        <end position="101"/>
    </location>
</feature>
<feature type="transmembrane region" description="Helical" evidence="2">
    <location>
        <begin position="990"/>
        <end position="1013"/>
    </location>
</feature>
<reference evidence="3 4" key="1">
    <citation type="submission" date="2011-08" db="EMBL/GenBank/DDBJ databases">
        <title>The Genome Sequence of Plasmodium vivax Mauritania I.</title>
        <authorList>
            <consortium name="The Broad Institute Genome Sequencing Platform"/>
            <consortium name="The Broad Institute Genome Sequencing Center for Infectious Disease"/>
            <person name="Neafsey D."/>
            <person name="Carlton J."/>
            <person name="Barnwell J."/>
            <person name="Collins W."/>
            <person name="Escalante A."/>
            <person name="Mullikin J."/>
            <person name="Saul A."/>
            <person name="Guigo R."/>
            <person name="Camara F."/>
            <person name="Young S.K."/>
            <person name="Zeng Q."/>
            <person name="Gargeya S."/>
            <person name="Fitzgerald M."/>
            <person name="Haas B."/>
            <person name="Abouelleil A."/>
            <person name="Alvarado L."/>
            <person name="Arachchi H.M."/>
            <person name="Berlin A."/>
            <person name="Brown A."/>
            <person name="Chapman S.B."/>
            <person name="Chen Z."/>
            <person name="Dunbar C."/>
            <person name="Freedman E."/>
            <person name="Gearin G."/>
            <person name="Gellesch M."/>
            <person name="Goldberg J."/>
            <person name="Griggs A."/>
            <person name="Gujja S."/>
            <person name="Heiman D."/>
            <person name="Howarth C."/>
            <person name="Larson L."/>
            <person name="Lui A."/>
            <person name="MacDonald P.J.P."/>
            <person name="Montmayeur A."/>
            <person name="Murphy C."/>
            <person name="Neiman D."/>
            <person name="Pearson M."/>
            <person name="Priest M."/>
            <person name="Roberts A."/>
            <person name="Saif S."/>
            <person name="Shea T."/>
            <person name="Shenoy N."/>
            <person name="Sisk P."/>
            <person name="Stolte C."/>
            <person name="Sykes S."/>
            <person name="Wortman J."/>
            <person name="Nusbaum C."/>
            <person name="Birren B."/>
        </authorList>
    </citation>
    <scope>NUCLEOTIDE SEQUENCE [LARGE SCALE GENOMIC DNA]</scope>
    <source>
        <strain evidence="3 4">Mauritania I</strain>
    </source>
</reference>
<evidence type="ECO:0000313" key="4">
    <source>
        <dbReference type="Proteomes" id="UP000053776"/>
    </source>
</evidence>
<feature type="compositionally biased region" description="Low complexity" evidence="1">
    <location>
        <begin position="226"/>
        <end position="240"/>
    </location>
</feature>
<sequence>MRNRAFYMVTGRGVGLLWGMPARVLLAKKKKKKKKVTWLCPLCGRICVKAIPLNFPPGITALVGLLWWDYTVRGGAPQKCVRTRSEGAQKTAPKGGARQHGVTQRCGGVAAWQLNGSCTSEAPMTRAAMETKKRGTKLLCCALGALAPAYWLHHRRASTSQRGHNGFSGDLESVKKLKMNSPLCHIPLIILSIYDGYFYESKVLRRIHNIFRERSSGKAAAPFPPLSTTRSTSRSTSASAPPHPPLLPPHGGNTTREEGRDGPNYHFLMHSEKSLFNKMYFYELVLDKSIKYAVISPQLSFYILRQLSQHVVNLNTRLYHEEEFSLHREKRGGDRSLSRSRGSGVANWVRRLPWGGERSNSRHGDIGSGSDAGGEDPHVRKKPRRGEAKGNLYERYGIHKYEWTYSQPRGGDTTPSPQQDQVSINLLYLLNKAYDDVNRICIDTDANIFVSLYTINILKFICYKSYRHVLVNSSLVGELERGNRTGGNGKWSSLVDYVCAFFAGSRAAQEGRIPLSDADRYLFCGEADGGGERGHSASGLTGGLPSGLTSGSPIAPPPPAGAHKRDGQRDEAQQNGDGHSDQSVMGQGKANQTVGAATSRNVATPRSAATSNTHGGEPHQREDTQERPPHNYVQCQGEVNEQMKILNDLYLILYLRLLLECCIKLVSIKKNLLVLEERVKFEKGNKIFYLSTSDAIESLKVHFLKRFRRGEEKRGLRIFFRPYGSARGCAPPGKPAAKRLKRLPIWYSTDAQPTAEPPSSPTWKIALRGHLKRAKTYMNRKLFHLKKNINYYVVNVDEAITNKYYKRVYKKNLKRVKEHLRENTQKEIDLGRYHEMYYNIVANLSGILSFASAVDERNEVHRILSLYSTGGFYQYNYLNEHDSLFFKNGVSRYLRRLGDEWSTSSERREGPTRGESSPSFYYTNDIYLLLLLYTQRIKKCLNVFSYIYSKNHFSRYCSLCCIFRKLNFVLLSTRSSSHWVANAAFLLYHNWFACFSFFYFFCAHSYVAFFLLYQLSTFPSVRYFGILADPGLSLYFVRLYCNARAVCGS</sequence>
<accession>A0A0J9TFL7</accession>
<dbReference type="AlphaFoldDB" id="A0A0J9TFL7"/>
<evidence type="ECO:0000256" key="2">
    <source>
        <dbReference type="SAM" id="Phobius"/>
    </source>
</evidence>
<name>A0A0J9TFL7_PLAVI</name>
<feature type="compositionally biased region" description="Basic and acidic residues" evidence="1">
    <location>
        <begin position="563"/>
        <end position="572"/>
    </location>
</feature>
<keyword evidence="2" id="KW-1133">Transmembrane helix</keyword>